<feature type="domain" description="Carbohydrate-binding" evidence="1">
    <location>
        <begin position="52"/>
        <end position="201"/>
    </location>
</feature>
<dbReference type="PANTHER" id="PTHR35532:SF5">
    <property type="entry name" value="CARBOHYDRATE-BINDING DOMAIN-CONTAINING PROTEIN"/>
    <property type="match status" value="1"/>
</dbReference>
<dbReference type="EMBL" id="FPJE01000006">
    <property type="protein sequence ID" value="SFW36423.1"/>
    <property type="molecule type" value="Genomic_DNA"/>
</dbReference>
<dbReference type="AlphaFoldDB" id="A0A1K1NM99"/>
<name>A0A1K1NM99_9FLAO</name>
<dbReference type="GO" id="GO:0004553">
    <property type="term" value="F:hydrolase activity, hydrolyzing O-glycosyl compounds"/>
    <property type="evidence" value="ECO:0007669"/>
    <property type="project" value="InterPro"/>
</dbReference>
<organism evidence="2 3">
    <name type="scientific">Sinomicrobium oceani</name>
    <dbReference type="NCBI Taxonomy" id="1150368"/>
    <lineage>
        <taxon>Bacteria</taxon>
        <taxon>Pseudomonadati</taxon>
        <taxon>Bacteroidota</taxon>
        <taxon>Flavobacteriia</taxon>
        <taxon>Flavobacteriales</taxon>
        <taxon>Flavobacteriaceae</taxon>
        <taxon>Sinomicrobium</taxon>
    </lineage>
</organism>
<protein>
    <submittedName>
        <fullName evidence="2">Carbohydrate family 9 binding domain-like</fullName>
    </submittedName>
</protein>
<dbReference type="InterPro" id="IPR010502">
    <property type="entry name" value="Carb-bd_dom_fam9"/>
</dbReference>
<accession>A0A1K1NM99</accession>
<dbReference type="Proteomes" id="UP000182248">
    <property type="component" value="Unassembled WGS sequence"/>
</dbReference>
<dbReference type="RefSeq" id="WP_072316579.1">
    <property type="nucleotide sequence ID" value="NZ_FPJE01000006.1"/>
</dbReference>
<sequence length="373" mass="43879">MDSINQPEFYRQKSSLFFTAIFSLLCFGAFAQQKIVAPRQYTAFRTSEAMNIDGKADEEAWEKAVWSADFIDIEGVRTPTYKTNVKMLWDEEYLYFYAEMEEPHVWGNLKQRDTVIFYNNDFEIFIDPDGDTHNYMEFEINALNTIWDLYLVKPYRESAPVIDSWDIQGIKTAVHINGTLNNPEDTDKGWSVEIAMPWKVLSEANTLATKEVPENEFWRINFSRVNWDFDLENNRYARKKDKDGKYLPEYNWVWSPQWVINMHEPEWWGYVYFSAATPGSKDEFRIPEDEKIKWELYALYRKQKKHFQESGDWITSVKQLVEHPVIIGGKSVKIALEVHSEGWNLIAVSPFTGKQLVLREDGKFSARKENTGK</sequence>
<keyword evidence="3" id="KW-1185">Reference proteome</keyword>
<dbReference type="CDD" id="cd09620">
    <property type="entry name" value="CBM9_like_3"/>
    <property type="match status" value="1"/>
</dbReference>
<proteinExistence type="predicted"/>
<reference evidence="2 3" key="1">
    <citation type="submission" date="2016-11" db="EMBL/GenBank/DDBJ databases">
        <authorList>
            <person name="Jaros S."/>
            <person name="Januszkiewicz K."/>
            <person name="Wedrychowicz H."/>
        </authorList>
    </citation>
    <scope>NUCLEOTIDE SEQUENCE [LARGE SCALE GENOMIC DNA]</scope>
    <source>
        <strain evidence="2 3">CGMCC 1.12145</strain>
    </source>
</reference>
<evidence type="ECO:0000313" key="2">
    <source>
        <dbReference type="EMBL" id="SFW36423.1"/>
    </source>
</evidence>
<dbReference type="STRING" id="1150368.SAMN02927921_01331"/>
<dbReference type="SUPFAM" id="SSF49344">
    <property type="entry name" value="CBD9-like"/>
    <property type="match status" value="1"/>
</dbReference>
<dbReference type="GO" id="GO:0016052">
    <property type="term" value="P:carbohydrate catabolic process"/>
    <property type="evidence" value="ECO:0007669"/>
    <property type="project" value="InterPro"/>
</dbReference>
<dbReference type="GO" id="GO:0030246">
    <property type="term" value="F:carbohydrate binding"/>
    <property type="evidence" value="ECO:0007669"/>
    <property type="project" value="InterPro"/>
</dbReference>
<dbReference type="PANTHER" id="PTHR35532">
    <property type="entry name" value="SIMILAR TO POLYHYDROXYALKANOATE DEPOLYMERASE"/>
    <property type="match status" value="1"/>
</dbReference>
<dbReference type="Pfam" id="PF06452">
    <property type="entry name" value="CBM9_1"/>
    <property type="match status" value="1"/>
</dbReference>
<evidence type="ECO:0000313" key="3">
    <source>
        <dbReference type="Proteomes" id="UP000182248"/>
    </source>
</evidence>
<gene>
    <name evidence="2" type="ORF">SAMN02927921_01331</name>
</gene>
<dbReference type="OrthoDB" id="9786766at2"/>
<evidence type="ECO:0000259" key="1">
    <source>
        <dbReference type="Pfam" id="PF06452"/>
    </source>
</evidence>
<dbReference type="Gene3D" id="2.60.40.1190">
    <property type="match status" value="1"/>
</dbReference>